<keyword evidence="2" id="KW-1185">Reference proteome</keyword>
<accession>A0A562ZT37</accession>
<protein>
    <submittedName>
        <fullName evidence="1">Aminoglycoside phosphotransferase family protein</fullName>
    </submittedName>
</protein>
<dbReference type="GO" id="GO:0016740">
    <property type="term" value="F:transferase activity"/>
    <property type="evidence" value="ECO:0007669"/>
    <property type="project" value="UniProtKB-KW"/>
</dbReference>
<sequence>MHDGLRAALAASHPAWAETALQPLPDRGLAHLHVRLAGTGVLARLPKQSQLGLAPEANLAHERACFERAAPSGHTPRLLGWFPVSRDLPRGGLLVEEIVGRPPVLPDDLPSIARALAALHALPLPPASGRSPLAHVHDPLQDLLAEVTAQARHVPQACLVHSVAAAVEDELRALRALIQAPDRPTRHLIAFDAHPGNFLLHADGRAVLVDLEKCRYGYPGLDLAHATLYTSTTWDAATQAVLSADDVLAFHAAWDEAVGPVMAEAARPWHLHLRRAMWLWSITWCCKWRVLSGRPPGGPGAGEDWSSAHSDDALVAHVRERVDHYLSPAAVARVRDEFQALARAWSA</sequence>
<gene>
    <name evidence="1" type="ORF">FN976_09125</name>
</gene>
<organism evidence="1 2">
    <name type="scientific">Caenimonas sedimenti</name>
    <dbReference type="NCBI Taxonomy" id="2596921"/>
    <lineage>
        <taxon>Bacteria</taxon>
        <taxon>Pseudomonadati</taxon>
        <taxon>Pseudomonadota</taxon>
        <taxon>Betaproteobacteria</taxon>
        <taxon>Burkholderiales</taxon>
        <taxon>Comamonadaceae</taxon>
        <taxon>Caenimonas</taxon>
    </lineage>
</organism>
<evidence type="ECO:0000313" key="2">
    <source>
        <dbReference type="Proteomes" id="UP000318199"/>
    </source>
</evidence>
<keyword evidence="1" id="KW-0808">Transferase</keyword>
<dbReference type="InterPro" id="IPR011009">
    <property type="entry name" value="Kinase-like_dom_sf"/>
</dbReference>
<dbReference type="EMBL" id="VOBQ01000006">
    <property type="protein sequence ID" value="TWO71760.1"/>
    <property type="molecule type" value="Genomic_DNA"/>
</dbReference>
<dbReference type="Gene3D" id="3.90.1200.10">
    <property type="match status" value="1"/>
</dbReference>
<dbReference type="Proteomes" id="UP000318199">
    <property type="component" value="Unassembled WGS sequence"/>
</dbReference>
<evidence type="ECO:0000313" key="1">
    <source>
        <dbReference type="EMBL" id="TWO71760.1"/>
    </source>
</evidence>
<dbReference type="RefSeq" id="WP_145892701.1">
    <property type="nucleotide sequence ID" value="NZ_VOBQ01000006.1"/>
</dbReference>
<dbReference type="SUPFAM" id="SSF56112">
    <property type="entry name" value="Protein kinase-like (PK-like)"/>
    <property type="match status" value="1"/>
</dbReference>
<name>A0A562ZT37_9BURK</name>
<comment type="caution">
    <text evidence="1">The sequence shown here is derived from an EMBL/GenBank/DDBJ whole genome shotgun (WGS) entry which is preliminary data.</text>
</comment>
<proteinExistence type="predicted"/>
<dbReference type="AlphaFoldDB" id="A0A562ZT37"/>
<reference evidence="1 2" key="1">
    <citation type="submission" date="2019-07" db="EMBL/GenBank/DDBJ databases">
        <title>Caenimonas sedimenti sp. nov., isolated from activated sludge.</title>
        <authorList>
            <person name="Xu J."/>
        </authorList>
    </citation>
    <scope>NUCLEOTIDE SEQUENCE [LARGE SCALE GENOMIC DNA]</scope>
    <source>
        <strain evidence="1 2">HX-9-20</strain>
    </source>
</reference>
<dbReference type="OrthoDB" id="6146956at2"/>